<evidence type="ECO:0000259" key="2">
    <source>
        <dbReference type="Pfam" id="PF23750"/>
    </source>
</evidence>
<keyword evidence="4" id="KW-1185">Reference proteome</keyword>
<feature type="domain" description="Anti-sigma factor RsgI-like middle" evidence="2">
    <location>
        <begin position="85"/>
        <end position="147"/>
    </location>
</feature>
<dbReference type="eggNOG" id="ENOG50324PY">
    <property type="taxonomic scope" value="Bacteria"/>
</dbReference>
<sequence>MLVSGLVLKIRRKYVIALDSNGYVIKIKIGSLTPLIGEIYHGTFLETKPSGYYFRKYKTPVLIITFIITISLIICSYLYYTPTTTVYIEASAQVTLSINRYNKVVKAIALNSEGDKLLTSVRVKGTTLDESLNILYDGAIKNRIIDQYFAEAKQIYRVNIDSEANIDITSFLNTIKSSPYIIHINNKGNVIYNSQYK</sequence>
<dbReference type="EMBL" id="CP002160">
    <property type="protein sequence ID" value="ADL49918.1"/>
    <property type="molecule type" value="Genomic_DNA"/>
</dbReference>
<dbReference type="InterPro" id="IPR055431">
    <property type="entry name" value="RsgI_M"/>
</dbReference>
<dbReference type="AlphaFoldDB" id="D9SNP7"/>
<organism evidence="3 4">
    <name type="scientific">Clostridium cellulovorans (strain ATCC 35296 / DSM 3052 / OCM 3 / 743B)</name>
    <dbReference type="NCBI Taxonomy" id="573061"/>
    <lineage>
        <taxon>Bacteria</taxon>
        <taxon>Bacillati</taxon>
        <taxon>Bacillota</taxon>
        <taxon>Clostridia</taxon>
        <taxon>Eubacteriales</taxon>
        <taxon>Clostridiaceae</taxon>
        <taxon>Clostridium</taxon>
    </lineage>
</organism>
<gene>
    <name evidence="3" type="ordered locus">Clocel_0129</name>
</gene>
<keyword evidence="1" id="KW-0812">Transmembrane</keyword>
<proteinExistence type="predicted"/>
<dbReference type="HOGENOM" id="CLU_1382009_0_0_9"/>
<name>D9SNP7_CLOC7</name>
<dbReference type="OrthoDB" id="1917386at2"/>
<keyword evidence="1" id="KW-0472">Membrane</keyword>
<protein>
    <recommendedName>
        <fullName evidence="2">Anti-sigma factor RsgI-like middle domain-containing protein</fullName>
    </recommendedName>
</protein>
<dbReference type="KEGG" id="ccb:Clocel_0129"/>
<accession>D9SNP7</accession>
<dbReference type="RefSeq" id="WP_010075326.1">
    <property type="nucleotide sequence ID" value="NC_014393.1"/>
</dbReference>
<dbReference type="STRING" id="573061.Clocel_0129"/>
<reference evidence="3 4" key="1">
    <citation type="submission" date="2010-08" db="EMBL/GenBank/DDBJ databases">
        <title>Complete sequence of Clostridium cellulovorans 743B.</title>
        <authorList>
            <consortium name="US DOE Joint Genome Institute"/>
            <person name="Lucas S."/>
            <person name="Copeland A."/>
            <person name="Lapidus A."/>
            <person name="Cheng J.-F."/>
            <person name="Bruce D."/>
            <person name="Goodwin L."/>
            <person name="Pitluck S."/>
            <person name="Chertkov O."/>
            <person name="Detter J.C."/>
            <person name="Han C."/>
            <person name="Tapia R."/>
            <person name="Land M."/>
            <person name="Hauser L."/>
            <person name="Chang Y.-J."/>
            <person name="Jeffries C."/>
            <person name="Kyrpides N."/>
            <person name="Ivanova N."/>
            <person name="Mikhailova N."/>
            <person name="Hemme C.L."/>
            <person name="Woyke T."/>
        </authorList>
    </citation>
    <scope>NUCLEOTIDE SEQUENCE [LARGE SCALE GENOMIC DNA]</scope>
    <source>
        <strain evidence="4">ATCC 35296 / DSM 3052 / OCM 3 / 743B</strain>
    </source>
</reference>
<evidence type="ECO:0000313" key="4">
    <source>
        <dbReference type="Proteomes" id="UP000002730"/>
    </source>
</evidence>
<evidence type="ECO:0000313" key="3">
    <source>
        <dbReference type="EMBL" id="ADL49918.1"/>
    </source>
</evidence>
<keyword evidence="1" id="KW-1133">Transmembrane helix</keyword>
<feature type="transmembrane region" description="Helical" evidence="1">
    <location>
        <begin position="61"/>
        <end position="80"/>
    </location>
</feature>
<evidence type="ECO:0000256" key="1">
    <source>
        <dbReference type="SAM" id="Phobius"/>
    </source>
</evidence>
<dbReference type="Pfam" id="PF23750">
    <property type="entry name" value="RsgI_M"/>
    <property type="match status" value="1"/>
</dbReference>
<dbReference type="Proteomes" id="UP000002730">
    <property type="component" value="Chromosome"/>
</dbReference>